<protein>
    <recommendedName>
        <fullName evidence="4">Zinc ribbon domain-containing protein</fullName>
    </recommendedName>
</protein>
<keyword evidence="1" id="KW-1133">Transmembrane helix</keyword>
<evidence type="ECO:0000256" key="1">
    <source>
        <dbReference type="SAM" id="Phobius"/>
    </source>
</evidence>
<organism evidence="2 3">
    <name type="scientific">Endobacterium cereale</name>
    <dbReference type="NCBI Taxonomy" id="2663029"/>
    <lineage>
        <taxon>Bacteria</taxon>
        <taxon>Pseudomonadati</taxon>
        <taxon>Pseudomonadota</taxon>
        <taxon>Alphaproteobacteria</taxon>
        <taxon>Hyphomicrobiales</taxon>
        <taxon>Rhizobiaceae</taxon>
        <taxon>Endobacterium</taxon>
    </lineage>
</organism>
<dbReference type="Proteomes" id="UP000435138">
    <property type="component" value="Unassembled WGS sequence"/>
</dbReference>
<feature type="transmembrane region" description="Helical" evidence="1">
    <location>
        <begin position="48"/>
        <end position="75"/>
    </location>
</feature>
<evidence type="ECO:0000313" key="2">
    <source>
        <dbReference type="EMBL" id="MQY49780.1"/>
    </source>
</evidence>
<sequence length="76" mass="7634">MALTTCPDCAGQVSDKAIACPACGYPMMQTKGKSAWPGMLGGVAGTYISAQAVVSIVLGSVMMFAFAAIMIAAIVS</sequence>
<evidence type="ECO:0008006" key="4">
    <source>
        <dbReference type="Google" id="ProtNLM"/>
    </source>
</evidence>
<dbReference type="EMBL" id="WIXI01000051">
    <property type="protein sequence ID" value="MQY49780.1"/>
    <property type="molecule type" value="Genomic_DNA"/>
</dbReference>
<keyword evidence="3" id="KW-1185">Reference proteome</keyword>
<keyword evidence="1" id="KW-0812">Transmembrane</keyword>
<comment type="caution">
    <text evidence="2">The sequence shown here is derived from an EMBL/GenBank/DDBJ whole genome shotgun (WGS) entry which is preliminary data.</text>
</comment>
<evidence type="ECO:0000313" key="3">
    <source>
        <dbReference type="Proteomes" id="UP000435138"/>
    </source>
</evidence>
<reference evidence="2 3" key="1">
    <citation type="submission" date="2019-11" db="EMBL/GenBank/DDBJ databases">
        <title>Genome analysis of Rhizobacterium cereale a novel genus and species isolated from maize roots in North Spain.</title>
        <authorList>
            <person name="Menendez E."/>
            <person name="Flores-Felix J.D."/>
            <person name="Ramirez-Bahena M.-H."/>
            <person name="Igual J.M."/>
            <person name="Garcia-Fraile P."/>
            <person name="Peix A."/>
            <person name="Velazquez E."/>
        </authorList>
    </citation>
    <scope>NUCLEOTIDE SEQUENCE [LARGE SCALE GENOMIC DNA]</scope>
    <source>
        <strain evidence="2 3">RZME27</strain>
    </source>
</reference>
<dbReference type="RefSeq" id="WP_153359852.1">
    <property type="nucleotide sequence ID" value="NZ_JAYKOO010000001.1"/>
</dbReference>
<accession>A0A6A8AJ75</accession>
<name>A0A6A8AJ75_9HYPH</name>
<gene>
    <name evidence="2" type="ORF">GAO09_27515</name>
</gene>
<proteinExistence type="predicted"/>
<keyword evidence="1" id="KW-0472">Membrane</keyword>
<dbReference type="AlphaFoldDB" id="A0A6A8AJ75"/>